<dbReference type="GO" id="GO:0006950">
    <property type="term" value="P:response to stress"/>
    <property type="evidence" value="ECO:0007669"/>
    <property type="project" value="UniProtKB-ARBA"/>
</dbReference>
<name>A0A7W7YCP2_9BACT</name>
<dbReference type="PANTHER" id="PTHR30522:SF0">
    <property type="entry name" value="NUCLEOSIDE TRIPHOSPHATE PYROPHOSPHOHYDROLASE"/>
    <property type="match status" value="1"/>
</dbReference>
<dbReference type="SUPFAM" id="SSF101386">
    <property type="entry name" value="all-alpha NTP pyrophosphatases"/>
    <property type="match status" value="2"/>
</dbReference>
<comment type="caution">
    <text evidence="6">The sequence shown here is derived from an EMBL/GenBank/DDBJ whole genome shotgun (WGS) entry which is preliminary data.</text>
</comment>
<feature type="domain" description="NTP pyrophosphohydrolase MazG-like" evidence="5">
    <location>
        <begin position="33"/>
        <end position="106"/>
    </location>
</feature>
<dbReference type="FunFam" id="1.10.287.1080:FF:000001">
    <property type="entry name" value="Nucleoside triphosphate pyrophosphohydrolase"/>
    <property type="match status" value="1"/>
</dbReference>
<dbReference type="GO" id="GO:0047693">
    <property type="term" value="F:ATP diphosphatase activity"/>
    <property type="evidence" value="ECO:0007669"/>
    <property type="project" value="UniProtKB-EC"/>
</dbReference>
<evidence type="ECO:0000259" key="5">
    <source>
        <dbReference type="Pfam" id="PF03819"/>
    </source>
</evidence>
<dbReference type="InterPro" id="IPR011551">
    <property type="entry name" value="NTP_PyrPHydrolase_MazG"/>
</dbReference>
<evidence type="ECO:0000313" key="6">
    <source>
        <dbReference type="EMBL" id="MBB5033435.1"/>
    </source>
</evidence>
<dbReference type="CDD" id="cd11529">
    <property type="entry name" value="NTP-PPase_MazG_Cterm"/>
    <property type="match status" value="1"/>
</dbReference>
<dbReference type="GO" id="GO:0046081">
    <property type="term" value="P:dUTP catabolic process"/>
    <property type="evidence" value="ECO:0007669"/>
    <property type="project" value="TreeGrafter"/>
</dbReference>
<dbReference type="NCBIfam" id="TIGR00444">
    <property type="entry name" value="mazG"/>
    <property type="match status" value="1"/>
</dbReference>
<dbReference type="PANTHER" id="PTHR30522">
    <property type="entry name" value="NUCLEOSIDE TRIPHOSPHATE PYROPHOSPHOHYDROLASE"/>
    <property type="match status" value="1"/>
</dbReference>
<sequence>MEDMLNHPDPMTRLRYVVHRLRAPGGCPWDMEQTHTSLIPHVIEEAYEVADAIRGGDPEQICDELGDILLQPVLHAEIASETGAFDLDKMAHGLTEKLIRRHPHVFGDKSAATSDAVLKQWDAIKRVEKGTEHEGLLHGTGNGLPALMRAQKLQKKAARVGFDWPDATPVFAKIREEAAELEEAIAKGDKAHMEEELGDLLFSVVNLARKLGIESEPALAAANEKFTRRFHAMEDHLRKQGHELGKLSLEQMDAAWDEVKHSV</sequence>
<evidence type="ECO:0000256" key="3">
    <source>
        <dbReference type="ARBA" id="ARBA00066372"/>
    </source>
</evidence>
<dbReference type="InterPro" id="IPR048011">
    <property type="entry name" value="NTP-PPase_MazG-like_C"/>
</dbReference>
<dbReference type="RefSeq" id="WP_184340365.1">
    <property type="nucleotide sequence ID" value="NZ_JACHIG010000006.1"/>
</dbReference>
<dbReference type="InterPro" id="IPR048015">
    <property type="entry name" value="NTP-PPase_MazG-like_N"/>
</dbReference>
<dbReference type="InterPro" id="IPR004518">
    <property type="entry name" value="MazG-like_dom"/>
</dbReference>
<evidence type="ECO:0000256" key="4">
    <source>
        <dbReference type="ARBA" id="ARBA00074799"/>
    </source>
</evidence>
<dbReference type="GO" id="GO:0046052">
    <property type="term" value="P:UTP catabolic process"/>
    <property type="evidence" value="ECO:0007669"/>
    <property type="project" value="TreeGrafter"/>
</dbReference>
<dbReference type="GO" id="GO:0046061">
    <property type="term" value="P:dATP catabolic process"/>
    <property type="evidence" value="ECO:0007669"/>
    <property type="project" value="TreeGrafter"/>
</dbReference>
<dbReference type="AlphaFoldDB" id="A0A7W7YCP2"/>
<dbReference type="Pfam" id="PF03819">
    <property type="entry name" value="MazG"/>
    <property type="match status" value="2"/>
</dbReference>
<feature type="domain" description="NTP pyrophosphohydrolase MazG-like" evidence="5">
    <location>
        <begin position="172"/>
        <end position="229"/>
    </location>
</feature>
<dbReference type="NCBIfam" id="NF007113">
    <property type="entry name" value="PRK09562.1"/>
    <property type="match status" value="1"/>
</dbReference>
<dbReference type="GO" id="GO:0046076">
    <property type="term" value="P:dTTP catabolic process"/>
    <property type="evidence" value="ECO:0007669"/>
    <property type="project" value="TreeGrafter"/>
</dbReference>
<protein>
    <recommendedName>
        <fullName evidence="4">Nucleoside triphosphate pyrophosphohydrolase</fullName>
        <ecNumber evidence="3">3.6.1.8</ecNumber>
    </recommendedName>
</protein>
<accession>A0A7W7YCP2</accession>
<proteinExistence type="inferred from homology"/>
<dbReference type="GO" id="GO:0046047">
    <property type="term" value="P:TTP catabolic process"/>
    <property type="evidence" value="ECO:0007669"/>
    <property type="project" value="TreeGrafter"/>
</dbReference>
<evidence type="ECO:0000256" key="1">
    <source>
        <dbReference type="ARBA" id="ARBA00052141"/>
    </source>
</evidence>
<comment type="similarity">
    <text evidence="2">Belongs to the nucleoside triphosphate pyrophosphohydrolase family.</text>
</comment>
<dbReference type="Proteomes" id="UP000590740">
    <property type="component" value="Unassembled WGS sequence"/>
</dbReference>
<keyword evidence="7" id="KW-1185">Reference proteome</keyword>
<organism evidence="6 7">
    <name type="scientific">Prosthecobacter vanneervenii</name>
    <dbReference type="NCBI Taxonomy" id="48466"/>
    <lineage>
        <taxon>Bacteria</taxon>
        <taxon>Pseudomonadati</taxon>
        <taxon>Verrucomicrobiota</taxon>
        <taxon>Verrucomicrobiia</taxon>
        <taxon>Verrucomicrobiales</taxon>
        <taxon>Verrucomicrobiaceae</taxon>
        <taxon>Prosthecobacter</taxon>
    </lineage>
</organism>
<dbReference type="CDD" id="cd11528">
    <property type="entry name" value="NTP-PPase_MazG_Nterm"/>
    <property type="match status" value="1"/>
</dbReference>
<evidence type="ECO:0000256" key="2">
    <source>
        <dbReference type="ARBA" id="ARBA00061115"/>
    </source>
</evidence>
<gene>
    <name evidence="6" type="ORF">HNQ65_003023</name>
</gene>
<dbReference type="FunFam" id="1.10.287.1080:FF:000003">
    <property type="entry name" value="Nucleoside triphosphate pyrophosphohydrolase"/>
    <property type="match status" value="1"/>
</dbReference>
<dbReference type="EMBL" id="JACHIG010000006">
    <property type="protein sequence ID" value="MBB5033435.1"/>
    <property type="molecule type" value="Genomic_DNA"/>
</dbReference>
<comment type="catalytic activity">
    <reaction evidence="1">
        <text>ATP + H2O = AMP + diphosphate + H(+)</text>
        <dbReference type="Rhea" id="RHEA:14245"/>
        <dbReference type="ChEBI" id="CHEBI:15377"/>
        <dbReference type="ChEBI" id="CHEBI:15378"/>
        <dbReference type="ChEBI" id="CHEBI:30616"/>
        <dbReference type="ChEBI" id="CHEBI:33019"/>
        <dbReference type="ChEBI" id="CHEBI:456215"/>
        <dbReference type="EC" id="3.6.1.8"/>
    </reaction>
</comment>
<evidence type="ECO:0000313" key="7">
    <source>
        <dbReference type="Proteomes" id="UP000590740"/>
    </source>
</evidence>
<dbReference type="EC" id="3.6.1.8" evidence="3"/>
<reference evidence="6 7" key="1">
    <citation type="submission" date="2020-08" db="EMBL/GenBank/DDBJ databases">
        <title>Genomic Encyclopedia of Type Strains, Phase IV (KMG-IV): sequencing the most valuable type-strain genomes for metagenomic binning, comparative biology and taxonomic classification.</title>
        <authorList>
            <person name="Goeker M."/>
        </authorList>
    </citation>
    <scope>NUCLEOTIDE SEQUENCE [LARGE SCALE GENOMIC DNA]</scope>
    <source>
        <strain evidence="6 7">DSM 12252</strain>
    </source>
</reference>
<dbReference type="GO" id="GO:0006203">
    <property type="term" value="P:dGTP catabolic process"/>
    <property type="evidence" value="ECO:0007669"/>
    <property type="project" value="TreeGrafter"/>
</dbReference>
<dbReference type="Gene3D" id="1.10.287.1080">
    <property type="entry name" value="MazG-like"/>
    <property type="match status" value="2"/>
</dbReference>